<dbReference type="HOGENOM" id="CLU_027539_1_3_9"/>
<dbReference type="AlphaFoldDB" id="Q894D8"/>
<dbReference type="PROSITE" id="PS00726">
    <property type="entry name" value="AP_NUCLEASE_F1_1"/>
    <property type="match status" value="1"/>
</dbReference>
<dbReference type="Gene3D" id="3.60.10.10">
    <property type="entry name" value="Endonuclease/exonuclease/phosphatase"/>
    <property type="match status" value="1"/>
</dbReference>
<feature type="site" description="Interaction with DNA substrate" evidence="7">
    <location>
        <position position="248"/>
    </location>
</feature>
<feature type="binding site" evidence="6">
    <location>
        <position position="153"/>
    </location>
    <ligand>
        <name>Mg(2+)</name>
        <dbReference type="ChEBI" id="CHEBI:18420"/>
        <label>1</label>
    </ligand>
</feature>
<keyword evidence="2 6" id="KW-0479">Metal-binding</keyword>
<dbReference type="NCBIfam" id="TIGR00633">
    <property type="entry name" value="xth"/>
    <property type="match status" value="1"/>
</dbReference>
<feature type="binding site" evidence="6">
    <location>
        <position position="247"/>
    </location>
    <ligand>
        <name>Mg(2+)</name>
        <dbReference type="ChEBI" id="CHEBI:18420"/>
        <label>1</label>
    </ligand>
</feature>
<feature type="active site" evidence="5">
    <location>
        <position position="111"/>
    </location>
</feature>
<feature type="domain" description="Endonuclease/exonuclease/phosphatase" evidence="8">
    <location>
        <begin position="8"/>
        <end position="248"/>
    </location>
</feature>
<dbReference type="GO" id="GO:0006284">
    <property type="term" value="P:base-excision repair"/>
    <property type="evidence" value="ECO:0007669"/>
    <property type="project" value="TreeGrafter"/>
</dbReference>
<dbReference type="Pfam" id="PF03372">
    <property type="entry name" value="Exo_endo_phos"/>
    <property type="match status" value="1"/>
</dbReference>
<evidence type="ECO:0000256" key="7">
    <source>
        <dbReference type="PIRSR" id="PIRSR604808-3"/>
    </source>
</evidence>
<feature type="binding site" evidence="6">
    <location>
        <position position="38"/>
    </location>
    <ligand>
        <name>Mg(2+)</name>
        <dbReference type="ChEBI" id="CHEBI:18420"/>
        <label>1</label>
    </ligand>
</feature>
<dbReference type="PROSITE" id="PS51435">
    <property type="entry name" value="AP_NUCLEASE_F1_4"/>
    <property type="match status" value="1"/>
</dbReference>
<evidence type="ECO:0000256" key="2">
    <source>
        <dbReference type="ARBA" id="ARBA00022723"/>
    </source>
</evidence>
<evidence type="ECO:0000313" key="10">
    <source>
        <dbReference type="Proteomes" id="UP000001412"/>
    </source>
</evidence>
<dbReference type="PANTHER" id="PTHR22748:SF6">
    <property type="entry name" value="DNA-(APURINIC OR APYRIMIDINIC SITE) ENDONUCLEASE"/>
    <property type="match status" value="1"/>
</dbReference>
<keyword evidence="3 9" id="KW-0378">Hydrolase</keyword>
<feature type="binding site" evidence="6">
    <location>
        <position position="10"/>
    </location>
    <ligand>
        <name>Mg(2+)</name>
        <dbReference type="ChEBI" id="CHEBI:18420"/>
        <label>1</label>
    </ligand>
</feature>
<proteinExistence type="inferred from homology"/>
<comment type="similarity">
    <text evidence="1">Belongs to the DNA repair enzymes AP/ExoA family.</text>
</comment>
<dbReference type="GO" id="GO:0008311">
    <property type="term" value="F:double-stranded DNA 3'-5' DNA exonuclease activity"/>
    <property type="evidence" value="ECO:0007669"/>
    <property type="project" value="UniProtKB-EC"/>
</dbReference>
<dbReference type="InterPro" id="IPR020847">
    <property type="entry name" value="AP_endonuclease_F1_BS"/>
</dbReference>
<keyword evidence="10" id="KW-1185">Reference proteome</keyword>
<feature type="binding site" evidence="6">
    <location>
        <position position="151"/>
    </location>
    <ligand>
        <name>Mg(2+)</name>
        <dbReference type="ChEBI" id="CHEBI:18420"/>
        <label>1</label>
    </ligand>
</feature>
<feature type="site" description="Important for catalytic activity" evidence="7">
    <location>
        <position position="222"/>
    </location>
</feature>
<feature type="active site" description="Proton acceptor" evidence="5">
    <location>
        <position position="248"/>
    </location>
</feature>
<dbReference type="InterPro" id="IPR005135">
    <property type="entry name" value="Endo/exonuclease/phosphatase"/>
</dbReference>
<dbReference type="GO" id="GO:0003906">
    <property type="term" value="F:DNA-(apurinic or apyrimidinic site) endonuclease activity"/>
    <property type="evidence" value="ECO:0007669"/>
    <property type="project" value="TreeGrafter"/>
</dbReference>
<evidence type="ECO:0000256" key="6">
    <source>
        <dbReference type="PIRSR" id="PIRSR604808-2"/>
    </source>
</evidence>
<evidence type="ECO:0000256" key="1">
    <source>
        <dbReference type="ARBA" id="ARBA00007092"/>
    </source>
</evidence>
<accession>Q894D8</accession>
<name>Q894D8_CLOTE</name>
<dbReference type="NCBIfam" id="TIGR00195">
    <property type="entry name" value="exoDNase_III"/>
    <property type="match status" value="1"/>
</dbReference>
<dbReference type="InterPro" id="IPR004808">
    <property type="entry name" value="AP_endonuc_1"/>
</dbReference>
<sequence>MIKMRIFSWNVNGLRAIAKKNFFKWVEEEKPDVFCLQETKIQDHQLEDNLKNIEGYKSYFSFAEKKGYSGVATYTKTEPKSVLNGIGIEEFDNEGRVLISEFEEFTLLNIYFPNGQMNDERLDYKLRFYDAILDYCNDLVSKGKKLIICGDYNTAHREIDLKNPKNNEKYSGFLPIEREWIDKFINNGYVDVYRNFYPEKVEYSWWSYRFKARERNAGWRIDYFFVSDNVLPLIKDTKIHTEVLGSDHCPIELILDIQKA</sequence>
<dbReference type="STRING" id="212717.CTC_01610"/>
<dbReference type="PANTHER" id="PTHR22748">
    <property type="entry name" value="AP ENDONUCLEASE"/>
    <property type="match status" value="1"/>
</dbReference>
<dbReference type="FunFam" id="3.60.10.10:FF:000026">
    <property type="entry name" value="Exodeoxyribonuclease III"/>
    <property type="match status" value="1"/>
</dbReference>
<keyword evidence="4 6" id="KW-0460">Magnesium</keyword>
<dbReference type="CDD" id="cd09085">
    <property type="entry name" value="Mth212-like_AP-endo"/>
    <property type="match status" value="1"/>
</dbReference>
<dbReference type="KEGG" id="ctc:CTC_01610"/>
<evidence type="ECO:0000256" key="4">
    <source>
        <dbReference type="ARBA" id="ARBA00022842"/>
    </source>
</evidence>
<dbReference type="Proteomes" id="UP000001412">
    <property type="component" value="Chromosome"/>
</dbReference>
<gene>
    <name evidence="9" type="ordered locus">CTC_01610</name>
</gene>
<evidence type="ECO:0000259" key="8">
    <source>
        <dbReference type="Pfam" id="PF03372"/>
    </source>
</evidence>
<reference evidence="9 10" key="1">
    <citation type="journal article" date="2003" name="Proc. Natl. Acad. Sci. U.S.A.">
        <title>The genome sequence of Clostridium tetani, the causative agent of tetanus disease.</title>
        <authorList>
            <person name="Brueggemann H."/>
            <person name="Baumer S."/>
            <person name="Fricke W.F."/>
            <person name="Wiezer A."/>
            <person name="Liesegang H."/>
            <person name="Decker I."/>
            <person name="Herzberg C."/>
            <person name="Martinez-Arias R."/>
            <person name="Merkl R."/>
            <person name="Henne A."/>
            <person name="Gottschalk G."/>
        </authorList>
    </citation>
    <scope>NUCLEOTIDE SEQUENCE [LARGE SCALE GENOMIC DNA]</scope>
    <source>
        <strain evidence="10">Massachusetts / E88</strain>
    </source>
</reference>
<dbReference type="GO" id="GO:0046872">
    <property type="term" value="F:metal ion binding"/>
    <property type="evidence" value="ECO:0007669"/>
    <property type="project" value="UniProtKB-KW"/>
</dbReference>
<feature type="active site" description="Proton donor/acceptor" evidence="5">
    <location>
        <position position="151"/>
    </location>
</feature>
<dbReference type="GO" id="GO:0003677">
    <property type="term" value="F:DNA binding"/>
    <property type="evidence" value="ECO:0007669"/>
    <property type="project" value="InterPro"/>
</dbReference>
<feature type="binding site" evidence="6">
    <location>
        <position position="248"/>
    </location>
    <ligand>
        <name>Mg(2+)</name>
        <dbReference type="ChEBI" id="CHEBI:18420"/>
        <label>1</label>
    </ligand>
</feature>
<evidence type="ECO:0000313" key="9">
    <source>
        <dbReference type="EMBL" id="AAO36154.1"/>
    </source>
</evidence>
<dbReference type="GO" id="GO:0008081">
    <property type="term" value="F:phosphoric diester hydrolase activity"/>
    <property type="evidence" value="ECO:0007669"/>
    <property type="project" value="TreeGrafter"/>
</dbReference>
<evidence type="ECO:0000256" key="3">
    <source>
        <dbReference type="ARBA" id="ARBA00022801"/>
    </source>
</evidence>
<dbReference type="InterPro" id="IPR036691">
    <property type="entry name" value="Endo/exonu/phosph_ase_sf"/>
</dbReference>
<keyword evidence="6" id="KW-0464">Manganese</keyword>
<dbReference type="EC" id="3.1.11.2" evidence="9"/>
<dbReference type="SUPFAM" id="SSF56219">
    <property type="entry name" value="DNase I-like"/>
    <property type="match status" value="1"/>
</dbReference>
<dbReference type="EMBL" id="AE015927">
    <property type="protein sequence ID" value="AAO36154.1"/>
    <property type="molecule type" value="Genomic_DNA"/>
</dbReference>
<comment type="cofactor">
    <cofactor evidence="6">
        <name>Mg(2+)</name>
        <dbReference type="ChEBI" id="CHEBI:18420"/>
    </cofactor>
    <cofactor evidence="6">
        <name>Mn(2+)</name>
        <dbReference type="ChEBI" id="CHEBI:29035"/>
    </cofactor>
    <text evidence="6">Probably binds two magnesium or manganese ions per subunit.</text>
</comment>
<organism evidence="9 10">
    <name type="scientific">Clostridium tetani (strain Massachusetts / E88)</name>
    <dbReference type="NCBI Taxonomy" id="212717"/>
    <lineage>
        <taxon>Bacteria</taxon>
        <taxon>Bacillati</taxon>
        <taxon>Bacillota</taxon>
        <taxon>Clostridia</taxon>
        <taxon>Eubacteriales</taxon>
        <taxon>Clostridiaceae</taxon>
        <taxon>Clostridium</taxon>
    </lineage>
</organism>
<protein>
    <submittedName>
        <fullName evidence="9">Exodeoxyribonuclease III</fullName>
        <ecNumber evidence="9">3.1.11.2</ecNumber>
    </submittedName>
</protein>
<feature type="site" description="Transition state stabilizer" evidence="7">
    <location>
        <position position="153"/>
    </location>
</feature>
<evidence type="ECO:0000256" key="5">
    <source>
        <dbReference type="PIRSR" id="PIRSR604808-1"/>
    </source>
</evidence>